<evidence type="ECO:0000313" key="8">
    <source>
        <dbReference type="EMBL" id="KAK8392402.1"/>
    </source>
</evidence>
<evidence type="ECO:0000256" key="5">
    <source>
        <dbReference type="ARBA" id="ARBA00023242"/>
    </source>
</evidence>
<evidence type="ECO:0000256" key="1">
    <source>
        <dbReference type="ARBA" id="ARBA00004123"/>
    </source>
</evidence>
<dbReference type="Pfam" id="PF00692">
    <property type="entry name" value="dUTPase"/>
    <property type="match status" value="1"/>
</dbReference>
<evidence type="ECO:0000256" key="3">
    <source>
        <dbReference type="ARBA" id="ARBA00022771"/>
    </source>
</evidence>
<dbReference type="Proteomes" id="UP001487740">
    <property type="component" value="Unassembled WGS sequence"/>
</dbReference>
<feature type="domain" description="PARP-type" evidence="7">
    <location>
        <begin position="43"/>
        <end position="133"/>
    </location>
</feature>
<dbReference type="AlphaFoldDB" id="A0AAW0U1Y8"/>
<reference evidence="8 9" key="1">
    <citation type="submission" date="2023-03" db="EMBL/GenBank/DDBJ databases">
        <title>High-quality genome of Scylla paramamosain provides insights in environmental adaptation.</title>
        <authorList>
            <person name="Zhang L."/>
        </authorList>
    </citation>
    <scope>NUCLEOTIDE SEQUENCE [LARGE SCALE GENOMIC DNA]</scope>
    <source>
        <strain evidence="8">LZ_2023a</strain>
        <tissue evidence="8">Muscle</tissue>
    </source>
</reference>
<evidence type="ECO:0000256" key="2">
    <source>
        <dbReference type="ARBA" id="ARBA00022723"/>
    </source>
</evidence>
<dbReference type="InterPro" id="IPR029054">
    <property type="entry name" value="dUTPase-like"/>
</dbReference>
<dbReference type="PROSITE" id="PS50064">
    <property type="entry name" value="ZF_PARP_2"/>
    <property type="match status" value="1"/>
</dbReference>
<name>A0AAW0U1Y8_SCYPA</name>
<proteinExistence type="predicted"/>
<dbReference type="GO" id="GO:0008270">
    <property type="term" value="F:zinc ion binding"/>
    <property type="evidence" value="ECO:0007669"/>
    <property type="project" value="UniProtKB-KW"/>
</dbReference>
<keyword evidence="3" id="KW-0863">Zinc-finger</keyword>
<dbReference type="Gene3D" id="3.30.1740.10">
    <property type="entry name" value="Zinc finger, PARP-type"/>
    <property type="match status" value="1"/>
</dbReference>
<dbReference type="Pfam" id="PF00645">
    <property type="entry name" value="zf-PARP"/>
    <property type="match status" value="1"/>
</dbReference>
<dbReference type="GO" id="GO:0003677">
    <property type="term" value="F:DNA binding"/>
    <property type="evidence" value="ECO:0007669"/>
    <property type="project" value="InterPro"/>
</dbReference>
<evidence type="ECO:0000256" key="4">
    <source>
        <dbReference type="ARBA" id="ARBA00022833"/>
    </source>
</evidence>
<evidence type="ECO:0000256" key="6">
    <source>
        <dbReference type="SAM" id="MobiDB-lite"/>
    </source>
</evidence>
<sequence>MSGFITEFNLNEGRRGARAPAEPELSSVEFSGSSSPSTDTNRKKSSAKCKVCKSTLERGQLRIARLVPKASRKDDANANKTNLWYHVDCIFERFRRARASTVKIVDPAADFEGWNDILEQEIPLISEKVAELLRSSSSGAARPKKKNKTSASTTTIYPFSDQDLTLFNTFCTLCACLEAEPKYKKRSEIISSYLSKINQRESRLIEDKNTKTKTVLNHVYHPLWAKISETLNMITCGSTLISGKATYLISRGFRKTHRDAIVPKVGTGFSVGSDLHALLSFTIPAGDQEEVRTGIALDFVIKDNEKAVKVQQLVDSLFEEEENVQECKILRSSLTKSAQRRSKPLKKKVKFKESVVDKGHTITIKNECFFLNIRSRSSIATKHNIILGGHRTARPSSSSQGEIIVTVINTGCEDFNLMAGMRFAQAVVHLCDASNKEEGFIKHKLLGGEARAPVMEDRGIFGKTPVFLSMEYCLVPLVSSKIVRMGVAISLPNKSCYMQLQFPPLLRGFTLLRIRFTRRLSRRGSQTPITEERSRLC</sequence>
<dbReference type="GO" id="GO:0005634">
    <property type="term" value="C:nucleus"/>
    <property type="evidence" value="ECO:0007669"/>
    <property type="project" value="UniProtKB-SubCell"/>
</dbReference>
<evidence type="ECO:0000259" key="7">
    <source>
        <dbReference type="PROSITE" id="PS50064"/>
    </source>
</evidence>
<dbReference type="InterPro" id="IPR036157">
    <property type="entry name" value="dUTPase-like_sf"/>
</dbReference>
<feature type="compositionally biased region" description="Low complexity" evidence="6">
    <location>
        <begin position="26"/>
        <end position="37"/>
    </location>
</feature>
<protein>
    <recommendedName>
        <fullName evidence="7">PARP-type domain-containing protein</fullName>
    </recommendedName>
</protein>
<dbReference type="SMART" id="SM01336">
    <property type="entry name" value="zf-PARP"/>
    <property type="match status" value="1"/>
</dbReference>
<dbReference type="InterPro" id="IPR001510">
    <property type="entry name" value="Znf_PARP"/>
</dbReference>
<evidence type="ECO:0000313" key="9">
    <source>
        <dbReference type="Proteomes" id="UP001487740"/>
    </source>
</evidence>
<keyword evidence="2" id="KW-0479">Metal-binding</keyword>
<organism evidence="8 9">
    <name type="scientific">Scylla paramamosain</name>
    <name type="common">Mud crab</name>
    <dbReference type="NCBI Taxonomy" id="85552"/>
    <lineage>
        <taxon>Eukaryota</taxon>
        <taxon>Metazoa</taxon>
        <taxon>Ecdysozoa</taxon>
        <taxon>Arthropoda</taxon>
        <taxon>Crustacea</taxon>
        <taxon>Multicrustacea</taxon>
        <taxon>Malacostraca</taxon>
        <taxon>Eumalacostraca</taxon>
        <taxon>Eucarida</taxon>
        <taxon>Decapoda</taxon>
        <taxon>Pleocyemata</taxon>
        <taxon>Brachyura</taxon>
        <taxon>Eubrachyura</taxon>
        <taxon>Portunoidea</taxon>
        <taxon>Portunidae</taxon>
        <taxon>Portuninae</taxon>
        <taxon>Scylla</taxon>
    </lineage>
</organism>
<feature type="region of interest" description="Disordered" evidence="6">
    <location>
        <begin position="1"/>
        <end position="46"/>
    </location>
</feature>
<keyword evidence="5" id="KW-0539">Nucleus</keyword>
<accession>A0AAW0U1Y8</accession>
<dbReference type="EMBL" id="JARAKH010000022">
    <property type="protein sequence ID" value="KAK8392402.1"/>
    <property type="molecule type" value="Genomic_DNA"/>
</dbReference>
<keyword evidence="4" id="KW-0862">Zinc</keyword>
<dbReference type="SUPFAM" id="SSF51283">
    <property type="entry name" value="dUTPase-like"/>
    <property type="match status" value="1"/>
</dbReference>
<keyword evidence="9" id="KW-1185">Reference proteome</keyword>
<dbReference type="Gene3D" id="2.70.40.10">
    <property type="match status" value="1"/>
</dbReference>
<dbReference type="SUPFAM" id="SSF57716">
    <property type="entry name" value="Glucocorticoid receptor-like (DNA-binding domain)"/>
    <property type="match status" value="1"/>
</dbReference>
<dbReference type="InterPro" id="IPR036957">
    <property type="entry name" value="Znf_PARP_sf"/>
</dbReference>
<comment type="caution">
    <text evidence="8">The sequence shown here is derived from an EMBL/GenBank/DDBJ whole genome shotgun (WGS) entry which is preliminary data.</text>
</comment>
<gene>
    <name evidence="8" type="ORF">O3P69_014638</name>
</gene>
<comment type="subcellular location">
    <subcellularLocation>
        <location evidence="1">Nucleus</location>
    </subcellularLocation>
</comment>